<keyword evidence="9" id="KW-1185">Reference proteome</keyword>
<dbReference type="InterPro" id="IPR008949">
    <property type="entry name" value="Isoprenoid_synthase_dom_sf"/>
</dbReference>
<dbReference type="PANTHER" id="PTHR35201:SF4">
    <property type="entry name" value="BETA-PINACENE SYNTHASE-RELATED"/>
    <property type="match status" value="1"/>
</dbReference>
<dbReference type="GO" id="GO:0008299">
    <property type="term" value="P:isoprenoid biosynthetic process"/>
    <property type="evidence" value="ECO:0007669"/>
    <property type="project" value="UniProtKB-ARBA"/>
</dbReference>
<comment type="cofactor">
    <cofactor evidence="1 6">
        <name>Mg(2+)</name>
        <dbReference type="ChEBI" id="CHEBI:18420"/>
    </cofactor>
</comment>
<evidence type="ECO:0000256" key="3">
    <source>
        <dbReference type="ARBA" id="ARBA00022723"/>
    </source>
</evidence>
<reference evidence="8" key="1">
    <citation type="submission" date="2020-11" db="EMBL/GenBank/DDBJ databases">
        <authorList>
            <consortium name="DOE Joint Genome Institute"/>
            <person name="Ahrendt S."/>
            <person name="Riley R."/>
            <person name="Andreopoulos W."/>
            <person name="Labutti K."/>
            <person name="Pangilinan J."/>
            <person name="Ruiz-Duenas F.J."/>
            <person name="Barrasa J.M."/>
            <person name="Sanchez-Garcia M."/>
            <person name="Camarero S."/>
            <person name="Miyauchi S."/>
            <person name="Serrano A."/>
            <person name="Linde D."/>
            <person name="Babiker R."/>
            <person name="Drula E."/>
            <person name="Ayuso-Fernandez I."/>
            <person name="Pacheco R."/>
            <person name="Padilla G."/>
            <person name="Ferreira P."/>
            <person name="Barriuso J."/>
            <person name="Kellner H."/>
            <person name="Castanera R."/>
            <person name="Alfaro M."/>
            <person name="Ramirez L."/>
            <person name="Pisabarro A.G."/>
            <person name="Kuo A."/>
            <person name="Tritt A."/>
            <person name="Lipzen A."/>
            <person name="He G."/>
            <person name="Yan M."/>
            <person name="Ng V."/>
            <person name="Cullen D."/>
            <person name="Martin F."/>
            <person name="Rosso M.-N."/>
            <person name="Henrissat B."/>
            <person name="Hibbett D."/>
            <person name="Martinez A.T."/>
            <person name="Grigoriev I.V."/>
        </authorList>
    </citation>
    <scope>NUCLEOTIDE SEQUENCE</scope>
    <source>
        <strain evidence="8">CBS 247.69</strain>
    </source>
</reference>
<dbReference type="GO" id="GO:0046872">
    <property type="term" value="F:metal ion binding"/>
    <property type="evidence" value="ECO:0007669"/>
    <property type="project" value="UniProtKB-KW"/>
</dbReference>
<evidence type="ECO:0000256" key="2">
    <source>
        <dbReference type="ARBA" id="ARBA00006333"/>
    </source>
</evidence>
<dbReference type="SUPFAM" id="SSF48576">
    <property type="entry name" value="Terpenoid synthases"/>
    <property type="match status" value="1"/>
</dbReference>
<keyword evidence="7" id="KW-0472">Membrane</keyword>
<evidence type="ECO:0000256" key="5">
    <source>
        <dbReference type="ARBA" id="ARBA00023239"/>
    </source>
</evidence>
<dbReference type="InterPro" id="IPR034686">
    <property type="entry name" value="Terpene_cyclase-like_2"/>
</dbReference>
<keyword evidence="7" id="KW-0812">Transmembrane</keyword>
<dbReference type="GO" id="GO:0010333">
    <property type="term" value="F:terpene synthase activity"/>
    <property type="evidence" value="ECO:0007669"/>
    <property type="project" value="InterPro"/>
</dbReference>
<evidence type="ECO:0000256" key="1">
    <source>
        <dbReference type="ARBA" id="ARBA00001946"/>
    </source>
</evidence>
<organism evidence="8 9">
    <name type="scientific">Collybia nuda</name>
    <dbReference type="NCBI Taxonomy" id="64659"/>
    <lineage>
        <taxon>Eukaryota</taxon>
        <taxon>Fungi</taxon>
        <taxon>Dikarya</taxon>
        <taxon>Basidiomycota</taxon>
        <taxon>Agaricomycotina</taxon>
        <taxon>Agaricomycetes</taxon>
        <taxon>Agaricomycetidae</taxon>
        <taxon>Agaricales</taxon>
        <taxon>Tricholomatineae</taxon>
        <taxon>Clitocybaceae</taxon>
        <taxon>Collybia</taxon>
    </lineage>
</organism>
<sequence>MADVIVLPDTLRDWPWPRSINPFYEVCKAESSKWCEGFRAFSPSAQRAFNKCDFNLLASLAYPLLNRDGCRIGCDLMNLFFVIDEHSDVADVKTARSQADIIMDALRNPLKPRPKGEWIGGEVARQFWENAIRSTTPTAQSRFVETFQSYTDAVVEQAKDRHTNHIRDIGSYMDVRRDTIGAKPSLAICQVHMNIPSEILEHPVIAELTRLCIDMLIIGNDLCSYNVEQARGDDGHNLVAIVCHEMKFSLERSLHWISVLHDGLVERFLRVWRDIPTFGGPIDREVRTYIDGLGNWIRANDQWSFESERYFGKMGLEIMQTRRVKLLPKQHCRDVDLPLTERSLEKQLLEKRPKEPIAKVITLFFFVLIVFSAGIQCYFVL</sequence>
<dbReference type="SFLD" id="SFLDG01020">
    <property type="entry name" value="Terpene_Cyclase_Like_2"/>
    <property type="match status" value="1"/>
</dbReference>
<dbReference type="PANTHER" id="PTHR35201">
    <property type="entry name" value="TERPENE SYNTHASE"/>
    <property type="match status" value="1"/>
</dbReference>
<dbReference type="Proteomes" id="UP000807353">
    <property type="component" value="Unassembled WGS sequence"/>
</dbReference>
<dbReference type="Pfam" id="PF19086">
    <property type="entry name" value="Terpene_syn_C_2"/>
    <property type="match status" value="1"/>
</dbReference>
<evidence type="ECO:0000313" key="8">
    <source>
        <dbReference type="EMBL" id="KAF9463701.1"/>
    </source>
</evidence>
<evidence type="ECO:0000256" key="6">
    <source>
        <dbReference type="RuleBase" id="RU366034"/>
    </source>
</evidence>
<gene>
    <name evidence="8" type="ORF">BDZ94DRAFT_1163589</name>
</gene>
<dbReference type="Gene3D" id="1.10.600.10">
    <property type="entry name" value="Farnesyl Diphosphate Synthase"/>
    <property type="match status" value="1"/>
</dbReference>
<feature type="transmembrane region" description="Helical" evidence="7">
    <location>
        <begin position="360"/>
        <end position="380"/>
    </location>
</feature>
<comment type="caution">
    <text evidence="8">The sequence shown here is derived from an EMBL/GenBank/DDBJ whole genome shotgun (WGS) entry which is preliminary data.</text>
</comment>
<keyword evidence="5 6" id="KW-0456">Lyase</keyword>
<evidence type="ECO:0000313" key="9">
    <source>
        <dbReference type="Proteomes" id="UP000807353"/>
    </source>
</evidence>
<protein>
    <recommendedName>
        <fullName evidence="6">Terpene synthase</fullName>
        <ecNumber evidence="6">4.2.3.-</ecNumber>
    </recommendedName>
</protein>
<evidence type="ECO:0000256" key="4">
    <source>
        <dbReference type="ARBA" id="ARBA00022842"/>
    </source>
</evidence>
<keyword evidence="4 6" id="KW-0460">Magnesium</keyword>
<keyword evidence="3 6" id="KW-0479">Metal-binding</keyword>
<evidence type="ECO:0000256" key="7">
    <source>
        <dbReference type="SAM" id="Phobius"/>
    </source>
</evidence>
<dbReference type="SFLD" id="SFLDS00005">
    <property type="entry name" value="Isoprenoid_Synthase_Type_I"/>
    <property type="match status" value="1"/>
</dbReference>
<proteinExistence type="inferred from homology"/>
<name>A0A9P6CF51_9AGAR</name>
<comment type="similarity">
    <text evidence="2 6">Belongs to the terpene synthase family.</text>
</comment>
<dbReference type="AlphaFoldDB" id="A0A9P6CF51"/>
<dbReference type="EMBL" id="MU150260">
    <property type="protein sequence ID" value="KAF9463701.1"/>
    <property type="molecule type" value="Genomic_DNA"/>
</dbReference>
<keyword evidence="7" id="KW-1133">Transmembrane helix</keyword>
<dbReference type="OrthoDB" id="6486656at2759"/>
<accession>A0A9P6CF51</accession>
<dbReference type="EC" id="4.2.3.-" evidence="6"/>